<dbReference type="Proteomes" id="UP000592294">
    <property type="component" value="Unassembled WGS sequence"/>
</dbReference>
<dbReference type="EMBL" id="JABZEO010000007">
    <property type="protein sequence ID" value="NVZ10089.1"/>
    <property type="molecule type" value="Genomic_DNA"/>
</dbReference>
<dbReference type="RefSeq" id="WP_176976821.1">
    <property type="nucleotide sequence ID" value="NZ_JABZEO010000007.1"/>
</dbReference>
<gene>
    <name evidence="2" type="ORF">HW932_12545</name>
</gene>
<dbReference type="AlphaFoldDB" id="A0A850R5Y2"/>
<proteinExistence type="predicted"/>
<evidence type="ECO:0000313" key="2">
    <source>
        <dbReference type="EMBL" id="NVZ10089.1"/>
    </source>
</evidence>
<evidence type="ECO:0000256" key="1">
    <source>
        <dbReference type="SAM" id="MobiDB-lite"/>
    </source>
</evidence>
<keyword evidence="3" id="KW-1185">Reference proteome</keyword>
<reference evidence="2 3" key="1">
    <citation type="submission" date="2020-06" db="EMBL/GenBank/DDBJ databases">
        <title>Whole-genome sequence of Allochromatium humboldtianum DSM 21881, type strain.</title>
        <authorList>
            <person name="Kyndt J.A."/>
            <person name="Meyer T.E."/>
        </authorList>
    </citation>
    <scope>NUCLEOTIDE SEQUENCE [LARGE SCALE GENOMIC DNA]</scope>
    <source>
        <strain evidence="2 3">DSM 21881</strain>
    </source>
</reference>
<comment type="caution">
    <text evidence="2">The sequence shown here is derived from an EMBL/GenBank/DDBJ whole genome shotgun (WGS) entry which is preliminary data.</text>
</comment>
<sequence length="81" mass="9072">MKTHPMWNPDEPTYADVEDVVGRAFADGLRPDPVADDPIPDDPVPADLSPELIEALVRDTLRQHLDALIPLLAHEITQRLR</sequence>
<evidence type="ECO:0000313" key="3">
    <source>
        <dbReference type="Proteomes" id="UP000592294"/>
    </source>
</evidence>
<organism evidence="2 3">
    <name type="scientific">Allochromatium humboldtianum</name>
    <dbReference type="NCBI Taxonomy" id="504901"/>
    <lineage>
        <taxon>Bacteria</taxon>
        <taxon>Pseudomonadati</taxon>
        <taxon>Pseudomonadota</taxon>
        <taxon>Gammaproteobacteria</taxon>
        <taxon>Chromatiales</taxon>
        <taxon>Chromatiaceae</taxon>
        <taxon>Allochromatium</taxon>
    </lineage>
</organism>
<protein>
    <submittedName>
        <fullName evidence="2">Uncharacterized protein</fullName>
    </submittedName>
</protein>
<name>A0A850R5Y2_9GAMM</name>
<accession>A0A850R5Y2</accession>
<feature type="region of interest" description="Disordered" evidence="1">
    <location>
        <begin position="27"/>
        <end position="47"/>
    </location>
</feature>